<accession>A0A9X6UBS0</accession>
<organism evidence="1 2">
    <name type="scientific">Bacillus cereus</name>
    <dbReference type="NCBI Taxonomy" id="1396"/>
    <lineage>
        <taxon>Bacteria</taxon>
        <taxon>Bacillati</taxon>
        <taxon>Bacillota</taxon>
        <taxon>Bacilli</taxon>
        <taxon>Bacillales</taxon>
        <taxon>Bacillaceae</taxon>
        <taxon>Bacillus</taxon>
        <taxon>Bacillus cereus group</taxon>
    </lineage>
</organism>
<comment type="caution">
    <text evidence="1">The sequence shown here is derived from an EMBL/GenBank/DDBJ whole genome shotgun (WGS) entry which is preliminary data.</text>
</comment>
<dbReference type="AlphaFoldDB" id="A0A9X6UBS0"/>
<name>A0A9X6UBS0_BACCE</name>
<reference evidence="1 2" key="1">
    <citation type="submission" date="2017-09" db="EMBL/GenBank/DDBJ databases">
        <title>Large-scale bioinformatics analysis of Bacillus genomes uncovers conserved roles of natural products in bacterial physiology.</title>
        <authorList>
            <consortium name="Agbiome Team Llc"/>
            <person name="Bleich R.M."/>
            <person name="Kirk G.J."/>
            <person name="Santa Maria K.C."/>
            <person name="Allen S.E."/>
            <person name="Farag S."/>
            <person name="Shank E.A."/>
            <person name="Bowers A."/>
        </authorList>
    </citation>
    <scope>NUCLEOTIDE SEQUENCE [LARGE SCALE GENOMIC DNA]</scope>
    <source>
        <strain evidence="1 2">AFS027647</strain>
    </source>
</reference>
<dbReference type="RefSeq" id="WP_016084949.1">
    <property type="nucleotide sequence ID" value="NZ_NUAN01000071.1"/>
</dbReference>
<protein>
    <submittedName>
        <fullName evidence="1">Uncharacterized protein</fullName>
    </submittedName>
</protein>
<proteinExistence type="predicted"/>
<sequence>MTELKKRISSITVVGKAKINDKTFSGETTSPTTGFKYCNINLGIETSEGNVIYGKMMGGYSPKKPVLYGMDKDNNQMLINWNDRFNEKIIESSADFKLHKIGVEKDDNDKTIVKQFLSPLDVHNYLQEHLKEGMMICVKGEYEFSEYNGNDKREFKIKDIYLSNQEEGFANFRQTILLDEYAISKEALQASKESGEVVVQAKVAQYVSKRDGKEFKKTIPFTMPVVVKVNQEKPEMTQKVLNALFKVKKGKIRELTIEGQIIEGFEKQEISTKDIKISPEVQELIDMGLYDEEEALKKMTVQGNKTRKLVFAKPFLKKDANDETKLVIDLDDTKYTPADLVVPESEEIEEKKDEIDLSKIAEESANEKANDIQNDDMGWMTAMGLGS</sequence>
<evidence type="ECO:0000313" key="1">
    <source>
        <dbReference type="EMBL" id="PEN97762.1"/>
    </source>
</evidence>
<dbReference type="Proteomes" id="UP000220691">
    <property type="component" value="Unassembled WGS sequence"/>
</dbReference>
<dbReference type="EMBL" id="NUAN01000071">
    <property type="protein sequence ID" value="PEN97762.1"/>
    <property type="molecule type" value="Genomic_DNA"/>
</dbReference>
<evidence type="ECO:0000313" key="2">
    <source>
        <dbReference type="Proteomes" id="UP000220691"/>
    </source>
</evidence>
<gene>
    <name evidence="1" type="ORF">CN553_11965</name>
</gene>